<evidence type="ECO:0000256" key="2">
    <source>
        <dbReference type="ARBA" id="ARBA00005885"/>
    </source>
</evidence>
<keyword evidence="5" id="KW-0206">Cytoskeleton</keyword>
<dbReference type="PANTHER" id="PTHR14326:SF58">
    <property type="entry name" value="TPX2 (TARGETING PROTEIN FOR XKLP2) PROTEIN FAMILY"/>
    <property type="match status" value="1"/>
</dbReference>
<feature type="compositionally biased region" description="Basic and acidic residues" evidence="6">
    <location>
        <begin position="256"/>
        <end position="265"/>
    </location>
</feature>
<dbReference type="KEGG" id="gra:105780639"/>
<feature type="region of interest" description="Disordered" evidence="6">
    <location>
        <begin position="389"/>
        <end position="425"/>
    </location>
</feature>
<dbReference type="GO" id="GO:0005880">
    <property type="term" value="C:nuclear microtubule"/>
    <property type="evidence" value="ECO:0007669"/>
    <property type="project" value="TreeGrafter"/>
</dbReference>
<evidence type="ECO:0000256" key="5">
    <source>
        <dbReference type="ARBA" id="ARBA00023212"/>
    </source>
</evidence>
<reference evidence="8 9" key="1">
    <citation type="journal article" date="2012" name="Nature">
        <title>Repeated polyploidization of Gossypium genomes and the evolution of spinnable cotton fibres.</title>
        <authorList>
            <person name="Paterson A.H."/>
            <person name="Wendel J.F."/>
            <person name="Gundlach H."/>
            <person name="Guo H."/>
            <person name="Jenkins J."/>
            <person name="Jin D."/>
            <person name="Llewellyn D."/>
            <person name="Showmaker K.C."/>
            <person name="Shu S."/>
            <person name="Udall J."/>
            <person name="Yoo M.J."/>
            <person name="Byers R."/>
            <person name="Chen W."/>
            <person name="Doron-Faigenboim A."/>
            <person name="Duke M.V."/>
            <person name="Gong L."/>
            <person name="Grimwood J."/>
            <person name="Grover C."/>
            <person name="Grupp K."/>
            <person name="Hu G."/>
            <person name="Lee T.H."/>
            <person name="Li J."/>
            <person name="Lin L."/>
            <person name="Liu T."/>
            <person name="Marler B.S."/>
            <person name="Page J.T."/>
            <person name="Roberts A.W."/>
            <person name="Romanel E."/>
            <person name="Sanders W.S."/>
            <person name="Szadkowski E."/>
            <person name="Tan X."/>
            <person name="Tang H."/>
            <person name="Xu C."/>
            <person name="Wang J."/>
            <person name="Wang Z."/>
            <person name="Zhang D."/>
            <person name="Zhang L."/>
            <person name="Ashrafi H."/>
            <person name="Bedon F."/>
            <person name="Bowers J.E."/>
            <person name="Brubaker C.L."/>
            <person name="Chee P.W."/>
            <person name="Das S."/>
            <person name="Gingle A.R."/>
            <person name="Haigler C.H."/>
            <person name="Harker D."/>
            <person name="Hoffmann L.V."/>
            <person name="Hovav R."/>
            <person name="Jones D.C."/>
            <person name="Lemke C."/>
            <person name="Mansoor S."/>
            <person name="ur Rahman M."/>
            <person name="Rainville L.N."/>
            <person name="Rambani A."/>
            <person name="Reddy U.K."/>
            <person name="Rong J.K."/>
            <person name="Saranga Y."/>
            <person name="Scheffler B.E."/>
            <person name="Scheffler J.A."/>
            <person name="Stelly D.M."/>
            <person name="Triplett B.A."/>
            <person name="Van Deynze A."/>
            <person name="Vaslin M.F."/>
            <person name="Waghmare V.N."/>
            <person name="Walford S.A."/>
            <person name="Wright R.J."/>
            <person name="Zaki E.A."/>
            <person name="Zhang T."/>
            <person name="Dennis E.S."/>
            <person name="Mayer K.F."/>
            <person name="Peterson D.G."/>
            <person name="Rokhsar D.S."/>
            <person name="Wang X."/>
            <person name="Schmutz J."/>
        </authorList>
    </citation>
    <scope>NUCLEOTIDE SEQUENCE [LARGE SCALE GENOMIC DNA]</scope>
</reference>
<keyword evidence="3" id="KW-0963">Cytoplasm</keyword>
<feature type="region of interest" description="Disordered" evidence="6">
    <location>
        <begin position="1"/>
        <end position="61"/>
    </location>
</feature>
<dbReference type="Proteomes" id="UP000032304">
    <property type="component" value="Chromosome 12"/>
</dbReference>
<sequence length="425" mass="48557">MEVAKHSKQGTPVKDPRGNSGSKTRKFSKLSENSNPNISATSSPLTKSSKSQKYSSKDPVVYSPVVYSPRNKLRERKFVVAKKKLKKERSDDSNPNVGVDCKCKEKSSGNSKKCLCVAYENLRASQEDFFKNKAETEVEVEVEEEAMNSVPEAGKVMNLVKAFERLLTTPNSKESDDRSDEKEQKEENDNNKKKKPLKWPSEFVLTAENLGLDRRFSASSSSSDSSSQGSVSSRASNGGRRSQRNSSECLGTTGGRRGEKRDKPTSQKPFKLRTEQRGKMKEGEFMKKIQEMMVEEEKQRIPIAQGLPWTTDEPEVLIKPHVKENTRPVDPRLRSEIRASERSEFDLQVAEKMILIEHYKMERERRDKMAEEEEIQKLRKELVPKAQPMPVFDRPFLPTRSSKNPTMAREPKLHMPRHKKTKFCI</sequence>
<feature type="domain" description="TPX2 C-terminal" evidence="7">
    <location>
        <begin position="332"/>
        <end position="406"/>
    </location>
</feature>
<evidence type="ECO:0000256" key="6">
    <source>
        <dbReference type="SAM" id="MobiDB-lite"/>
    </source>
</evidence>
<evidence type="ECO:0000256" key="3">
    <source>
        <dbReference type="ARBA" id="ARBA00022490"/>
    </source>
</evidence>
<feature type="compositionally biased region" description="Basic and acidic residues" evidence="6">
    <location>
        <begin position="173"/>
        <end position="191"/>
    </location>
</feature>
<dbReference type="PANTHER" id="PTHR14326">
    <property type="entry name" value="TARGETING PROTEIN FOR XKLP2"/>
    <property type="match status" value="1"/>
</dbReference>
<evidence type="ECO:0000313" key="9">
    <source>
        <dbReference type="Proteomes" id="UP000032304"/>
    </source>
</evidence>
<feature type="compositionally biased region" description="Polar residues" evidence="6">
    <location>
        <begin position="30"/>
        <end position="46"/>
    </location>
</feature>
<keyword evidence="4" id="KW-0493">Microtubule</keyword>
<dbReference type="OrthoDB" id="7677582at2759"/>
<dbReference type="GO" id="GO:0090307">
    <property type="term" value="P:mitotic spindle assembly"/>
    <property type="evidence" value="ECO:0007669"/>
    <property type="project" value="TreeGrafter"/>
</dbReference>
<feature type="region of interest" description="Disordered" evidence="6">
    <location>
        <begin position="166"/>
        <end position="200"/>
    </location>
</feature>
<dbReference type="InterPro" id="IPR027329">
    <property type="entry name" value="TPX2_C"/>
</dbReference>
<evidence type="ECO:0000259" key="7">
    <source>
        <dbReference type="Pfam" id="PF06886"/>
    </source>
</evidence>
<dbReference type="GO" id="GO:0005819">
    <property type="term" value="C:spindle"/>
    <property type="evidence" value="ECO:0007669"/>
    <property type="project" value="InterPro"/>
</dbReference>
<feature type="region of interest" description="Disordered" evidence="6">
    <location>
        <begin position="84"/>
        <end position="108"/>
    </location>
</feature>
<protein>
    <recommendedName>
        <fullName evidence="7">TPX2 C-terminal domain-containing protein</fullName>
    </recommendedName>
</protein>
<dbReference type="eggNOG" id="ENOG502QWA1">
    <property type="taxonomic scope" value="Eukaryota"/>
</dbReference>
<dbReference type="GO" id="GO:0008017">
    <property type="term" value="F:microtubule binding"/>
    <property type="evidence" value="ECO:0007669"/>
    <property type="project" value="TreeGrafter"/>
</dbReference>
<dbReference type="GO" id="GO:0030295">
    <property type="term" value="F:protein kinase activator activity"/>
    <property type="evidence" value="ECO:0007669"/>
    <property type="project" value="TreeGrafter"/>
</dbReference>
<feature type="compositionally biased region" description="Basic and acidic residues" evidence="6">
    <location>
        <begin position="272"/>
        <end position="284"/>
    </location>
</feature>
<evidence type="ECO:0000313" key="8">
    <source>
        <dbReference type="EMBL" id="KJB75640.1"/>
    </source>
</evidence>
<feature type="compositionally biased region" description="Low complexity" evidence="6">
    <location>
        <begin position="217"/>
        <end position="247"/>
    </location>
</feature>
<dbReference type="Gramene" id="KJB75640">
    <property type="protein sequence ID" value="KJB75640"/>
    <property type="gene ID" value="B456_012G049600"/>
</dbReference>
<feature type="compositionally biased region" description="Basic residues" evidence="6">
    <location>
        <begin position="414"/>
        <end position="425"/>
    </location>
</feature>
<organism evidence="8 9">
    <name type="scientific">Gossypium raimondii</name>
    <name type="common">Peruvian cotton</name>
    <name type="synonym">Gossypium klotzschianum subsp. raimondii</name>
    <dbReference type="NCBI Taxonomy" id="29730"/>
    <lineage>
        <taxon>Eukaryota</taxon>
        <taxon>Viridiplantae</taxon>
        <taxon>Streptophyta</taxon>
        <taxon>Embryophyta</taxon>
        <taxon>Tracheophyta</taxon>
        <taxon>Spermatophyta</taxon>
        <taxon>Magnoliopsida</taxon>
        <taxon>eudicotyledons</taxon>
        <taxon>Gunneridae</taxon>
        <taxon>Pentapetalae</taxon>
        <taxon>rosids</taxon>
        <taxon>malvids</taxon>
        <taxon>Malvales</taxon>
        <taxon>Malvaceae</taxon>
        <taxon>Malvoideae</taxon>
        <taxon>Gossypium</taxon>
    </lineage>
</organism>
<comment type="similarity">
    <text evidence="2">Belongs to the TPX2 family.</text>
</comment>
<dbReference type="AlphaFoldDB" id="A0A0D2VVN2"/>
<dbReference type="EMBL" id="CM001751">
    <property type="protein sequence ID" value="KJB75640.1"/>
    <property type="molecule type" value="Genomic_DNA"/>
</dbReference>
<evidence type="ECO:0000256" key="4">
    <source>
        <dbReference type="ARBA" id="ARBA00022701"/>
    </source>
</evidence>
<comment type="subcellular location">
    <subcellularLocation>
        <location evidence="1">Cytoplasm</location>
        <location evidence="1">Cytoskeleton</location>
    </subcellularLocation>
</comment>
<feature type="region of interest" description="Disordered" evidence="6">
    <location>
        <begin position="216"/>
        <end position="284"/>
    </location>
</feature>
<dbReference type="Pfam" id="PF06886">
    <property type="entry name" value="TPX2"/>
    <property type="match status" value="1"/>
</dbReference>
<dbReference type="InterPro" id="IPR009675">
    <property type="entry name" value="TPX2_fam"/>
</dbReference>
<keyword evidence="9" id="KW-1185">Reference proteome</keyword>
<gene>
    <name evidence="8" type="ORF">B456_012G049600</name>
</gene>
<proteinExistence type="inferred from homology"/>
<name>A0A0D2VVN2_GOSRA</name>
<feature type="compositionally biased region" description="Low complexity" evidence="6">
    <location>
        <begin position="47"/>
        <end position="61"/>
    </location>
</feature>
<dbReference type="GO" id="GO:0060236">
    <property type="term" value="P:regulation of mitotic spindle organization"/>
    <property type="evidence" value="ECO:0007669"/>
    <property type="project" value="InterPro"/>
</dbReference>
<accession>A0A0D2VVN2</accession>
<evidence type="ECO:0000256" key="1">
    <source>
        <dbReference type="ARBA" id="ARBA00004245"/>
    </source>
</evidence>
<dbReference type="OMA" id="RVDCKCG"/>